<evidence type="ECO:0000313" key="2">
    <source>
        <dbReference type="Proteomes" id="UP001160625"/>
    </source>
</evidence>
<dbReference type="Gene3D" id="3.40.50.720">
    <property type="entry name" value="NAD(P)-binding Rossmann-like Domain"/>
    <property type="match status" value="1"/>
</dbReference>
<dbReference type="PANTHER" id="PTHR43544:SF12">
    <property type="entry name" value="NAD(P)-BINDING ROSSMANN-FOLD SUPERFAMILY PROTEIN"/>
    <property type="match status" value="1"/>
</dbReference>
<dbReference type="InterPro" id="IPR036291">
    <property type="entry name" value="NAD(P)-bd_dom_sf"/>
</dbReference>
<sequence>MSGQAVVIGASGGIGRALVRCLVESDRFDHVHALARRQIEIEGAEAGYIDLDDEESIARAASVIGPEIGCLIVASGLLHGPGMKPERSLGDLNAEQLTRIFATNTIGPALVLKHFAPMTAKDRRVTIALLSARVGSISDNRLGGWYGYRASKTALNMIVKCAAIELARSRPQAICVALHPGTVDTKLSKPFQRGVPPHKLFTAAYSAECLTATLDRLDQSASGQCFAWDGSLIAR</sequence>
<dbReference type="InterPro" id="IPR051468">
    <property type="entry name" value="Fungal_SecMetab_SDRs"/>
</dbReference>
<organism evidence="1 2">
    <name type="scientific">Sphingomonas oryzagri</name>
    <dbReference type="NCBI Taxonomy" id="3042314"/>
    <lineage>
        <taxon>Bacteria</taxon>
        <taxon>Pseudomonadati</taxon>
        <taxon>Pseudomonadota</taxon>
        <taxon>Alphaproteobacteria</taxon>
        <taxon>Sphingomonadales</taxon>
        <taxon>Sphingomonadaceae</taxon>
        <taxon>Sphingomonas</taxon>
    </lineage>
</organism>
<dbReference type="InterPro" id="IPR002347">
    <property type="entry name" value="SDR_fam"/>
</dbReference>
<accession>A0ABT6N3Q0</accession>
<dbReference type="PANTHER" id="PTHR43544">
    <property type="entry name" value="SHORT-CHAIN DEHYDROGENASE/REDUCTASE"/>
    <property type="match status" value="1"/>
</dbReference>
<dbReference type="Proteomes" id="UP001160625">
    <property type="component" value="Unassembled WGS sequence"/>
</dbReference>
<protein>
    <submittedName>
        <fullName evidence="1">SDR family NAD(P)-dependent oxidoreductase</fullName>
    </submittedName>
</protein>
<gene>
    <name evidence="1" type="ORF">QGN17_11695</name>
</gene>
<name>A0ABT6N3Q0_9SPHN</name>
<dbReference type="RefSeq" id="WP_281044662.1">
    <property type="nucleotide sequence ID" value="NZ_JARYGZ010000001.1"/>
</dbReference>
<dbReference type="EMBL" id="JARYGZ010000001">
    <property type="protein sequence ID" value="MDH7639394.1"/>
    <property type="molecule type" value="Genomic_DNA"/>
</dbReference>
<proteinExistence type="predicted"/>
<comment type="caution">
    <text evidence="1">The sequence shown here is derived from an EMBL/GenBank/DDBJ whole genome shotgun (WGS) entry which is preliminary data.</text>
</comment>
<reference evidence="1" key="1">
    <citation type="submission" date="2023-04" db="EMBL/GenBank/DDBJ databases">
        <title>Sphingomonas sp. MAHUQ-71 isolated from rice field.</title>
        <authorList>
            <person name="Huq M.A."/>
        </authorList>
    </citation>
    <scope>NUCLEOTIDE SEQUENCE</scope>
    <source>
        <strain evidence="1">MAHUQ-71</strain>
    </source>
</reference>
<dbReference type="SUPFAM" id="SSF51735">
    <property type="entry name" value="NAD(P)-binding Rossmann-fold domains"/>
    <property type="match status" value="1"/>
</dbReference>
<evidence type="ECO:0000313" key="1">
    <source>
        <dbReference type="EMBL" id="MDH7639394.1"/>
    </source>
</evidence>
<keyword evidence="2" id="KW-1185">Reference proteome</keyword>
<dbReference type="PRINTS" id="PR00081">
    <property type="entry name" value="GDHRDH"/>
</dbReference>
<dbReference type="Pfam" id="PF00106">
    <property type="entry name" value="adh_short"/>
    <property type="match status" value="1"/>
</dbReference>